<organism evidence="1 2">
    <name type="scientific">Streptomyces parvus</name>
    <dbReference type="NCBI Taxonomy" id="66428"/>
    <lineage>
        <taxon>Bacteria</taxon>
        <taxon>Bacillati</taxon>
        <taxon>Actinomycetota</taxon>
        <taxon>Actinomycetes</taxon>
        <taxon>Kitasatosporales</taxon>
        <taxon>Streptomycetaceae</taxon>
        <taxon>Streptomyces</taxon>
    </lineage>
</organism>
<evidence type="ECO:0000313" key="2">
    <source>
        <dbReference type="Proteomes" id="UP000323242"/>
    </source>
</evidence>
<dbReference type="AlphaFoldDB" id="A0A5D4JJU2"/>
<accession>A0A5D4JJU2</accession>
<proteinExistence type="predicted"/>
<gene>
    <name evidence="1" type="ORF">FY004_05450</name>
</gene>
<evidence type="ECO:0000313" key="1">
    <source>
        <dbReference type="EMBL" id="TYR65552.1"/>
    </source>
</evidence>
<comment type="caution">
    <text evidence="1">The sequence shown here is derived from an EMBL/GenBank/DDBJ whole genome shotgun (WGS) entry which is preliminary data.</text>
</comment>
<keyword evidence="2" id="KW-1185">Reference proteome</keyword>
<sequence>MRANDFFRTVITGTGGWGEPLTASEFEMELVERLRKGPLEGTLDRDAAEGLSALVHSELEHCGTDSGQRLDDEEIAAAIRCLKAMLRRLGVAFNPPFRDFRGFHGYWSAQGMSGGGGWAARRGYLNTLFSPVWLALDELEAAEDEGIGFRGVDGAPKNIIFASTGFKPEIVMSQVIDGAIEIVEHEDNCLVYNRPLTESGLTWGQLVDWWRERNNMGEADDRTAARSLYERLKESLASDAERFVFHAFGSRYAGPNAMEEPALLPQVYLHFDPLTERQRRTLNKPRRLARERMDFLLLLPGGVRIVIEVDGKHHYGREVPPGSGNWEAAADLYSEMVAEDRALRLKGYEVFRFGGREILEAREDLTFIRRFFSDLEARYWPATRP</sequence>
<reference evidence="1 2" key="1">
    <citation type="submission" date="2019-08" db="EMBL/GenBank/DDBJ databases">
        <title>Draft genome for granaticin producer strain Streptomyces parvus C05.</title>
        <authorList>
            <person name="Gonzalez-Pimentel J.L."/>
        </authorList>
    </citation>
    <scope>NUCLEOTIDE SEQUENCE [LARGE SCALE GENOMIC DNA]</scope>
    <source>
        <strain evidence="1 2">C05</strain>
    </source>
</reference>
<dbReference type="Proteomes" id="UP000323242">
    <property type="component" value="Unassembled WGS sequence"/>
</dbReference>
<dbReference type="RefSeq" id="WP_148901637.1">
    <property type="nucleotide sequence ID" value="NZ_JBHWXS010000031.1"/>
</dbReference>
<dbReference type="EMBL" id="VSZQ01000019">
    <property type="protein sequence ID" value="TYR65552.1"/>
    <property type="molecule type" value="Genomic_DNA"/>
</dbReference>
<name>A0A5D4JJU2_9ACTN</name>
<protein>
    <recommendedName>
        <fullName evidence="3">AbiJ-NTD3 domain-containing protein</fullName>
    </recommendedName>
</protein>
<evidence type="ECO:0008006" key="3">
    <source>
        <dbReference type="Google" id="ProtNLM"/>
    </source>
</evidence>